<dbReference type="InterPro" id="IPR023051">
    <property type="entry name" value="Kup"/>
</dbReference>
<comment type="catalytic activity">
    <reaction evidence="12">
        <text>K(+)(in) + H(+)(in) = K(+)(out) + H(+)(out)</text>
        <dbReference type="Rhea" id="RHEA:28490"/>
        <dbReference type="ChEBI" id="CHEBI:15378"/>
        <dbReference type="ChEBI" id="CHEBI:29103"/>
    </reaction>
</comment>
<evidence type="ECO:0000256" key="10">
    <source>
        <dbReference type="ARBA" id="ARBA00023065"/>
    </source>
</evidence>
<evidence type="ECO:0000313" key="16">
    <source>
        <dbReference type="Proteomes" id="UP000252182"/>
    </source>
</evidence>
<comment type="function">
    <text evidence="12">Transport of potassium into the cell. Likely operates as a K(+):H(+) symporter.</text>
</comment>
<evidence type="ECO:0000256" key="5">
    <source>
        <dbReference type="ARBA" id="ARBA00022538"/>
    </source>
</evidence>
<dbReference type="InterPro" id="IPR053951">
    <property type="entry name" value="K_trans_N"/>
</dbReference>
<feature type="transmembrane region" description="Helical" evidence="12">
    <location>
        <begin position="346"/>
        <end position="366"/>
    </location>
</feature>
<comment type="subcellular location">
    <subcellularLocation>
        <location evidence="12">Cell membrane</location>
        <topology evidence="12">Multi-pass membrane protein</topology>
    </subcellularLocation>
    <subcellularLocation>
        <location evidence="1">Membrane</location>
        <topology evidence="1">Multi-pass membrane protein</topology>
    </subcellularLocation>
</comment>
<feature type="transmembrane region" description="Helical" evidence="12">
    <location>
        <begin position="372"/>
        <end position="398"/>
    </location>
</feature>
<evidence type="ECO:0000256" key="12">
    <source>
        <dbReference type="HAMAP-Rule" id="MF_01522"/>
    </source>
</evidence>
<dbReference type="KEGG" id="hyf:DTO96_101496"/>
<evidence type="ECO:0000256" key="9">
    <source>
        <dbReference type="ARBA" id="ARBA00022989"/>
    </source>
</evidence>
<evidence type="ECO:0000256" key="11">
    <source>
        <dbReference type="ARBA" id="ARBA00023136"/>
    </source>
</evidence>
<evidence type="ECO:0000313" key="15">
    <source>
        <dbReference type="EMBL" id="AXF85760.1"/>
    </source>
</evidence>
<gene>
    <name evidence="15" type="primary">kup_2</name>
    <name evidence="12" type="synonym">kup</name>
    <name evidence="15" type="ORF">DTO96_101496</name>
</gene>
<keyword evidence="5 12" id="KW-0633">Potassium transport</keyword>
<dbReference type="InterPro" id="IPR053952">
    <property type="entry name" value="K_trans_C"/>
</dbReference>
<dbReference type="RefSeq" id="WP_114562917.1">
    <property type="nucleotide sequence ID" value="NZ_CP031124.1"/>
</dbReference>
<feature type="transmembrane region" description="Helical" evidence="12">
    <location>
        <begin position="432"/>
        <end position="449"/>
    </location>
</feature>
<dbReference type="GO" id="GO:0015079">
    <property type="term" value="F:potassium ion transmembrane transporter activity"/>
    <property type="evidence" value="ECO:0007669"/>
    <property type="project" value="UniProtKB-UniRule"/>
</dbReference>
<dbReference type="PANTHER" id="PTHR30540:SF79">
    <property type="entry name" value="LOW AFFINITY POTASSIUM TRANSPORT SYSTEM PROTEIN KUP"/>
    <property type="match status" value="1"/>
</dbReference>
<name>A0A345DBM2_9BURK</name>
<keyword evidence="11 12" id="KW-0472">Membrane</keyword>
<feature type="transmembrane region" description="Helical" evidence="12">
    <location>
        <begin position="51"/>
        <end position="72"/>
    </location>
</feature>
<dbReference type="OrthoDB" id="9805577at2"/>
<reference evidence="16" key="1">
    <citation type="submission" date="2018-07" db="EMBL/GenBank/DDBJ databases">
        <authorList>
            <person name="Kim H."/>
        </authorList>
    </citation>
    <scope>NUCLEOTIDE SEQUENCE [LARGE SCALE GENOMIC DNA]</scope>
    <source>
        <strain evidence="16">F02</strain>
    </source>
</reference>
<feature type="transmembrane region" description="Helical" evidence="12">
    <location>
        <begin position="20"/>
        <end position="39"/>
    </location>
</feature>
<feature type="domain" description="K+ potassium transporter integral membrane" evidence="13">
    <location>
        <begin position="20"/>
        <end position="470"/>
    </location>
</feature>
<keyword evidence="8 12" id="KW-0630">Potassium</keyword>
<keyword evidence="16" id="KW-1185">Reference proteome</keyword>
<organism evidence="15 16">
    <name type="scientific">Ephemeroptericola cinctiostellae</name>
    <dbReference type="NCBI Taxonomy" id="2268024"/>
    <lineage>
        <taxon>Bacteria</taxon>
        <taxon>Pseudomonadati</taxon>
        <taxon>Pseudomonadota</taxon>
        <taxon>Betaproteobacteria</taxon>
        <taxon>Burkholderiales</taxon>
        <taxon>Burkholderiaceae</taxon>
        <taxon>Ephemeroptericola</taxon>
    </lineage>
</organism>
<dbReference type="GO" id="GO:0005886">
    <property type="term" value="C:plasma membrane"/>
    <property type="evidence" value="ECO:0007669"/>
    <property type="project" value="UniProtKB-SubCell"/>
</dbReference>
<evidence type="ECO:0000256" key="7">
    <source>
        <dbReference type="ARBA" id="ARBA00022847"/>
    </source>
</evidence>
<feature type="transmembrane region" description="Helical" evidence="12">
    <location>
        <begin position="405"/>
        <end position="426"/>
    </location>
</feature>
<feature type="transmembrane region" description="Helical" evidence="12">
    <location>
        <begin position="174"/>
        <end position="199"/>
    </location>
</feature>
<evidence type="ECO:0000259" key="13">
    <source>
        <dbReference type="Pfam" id="PF02705"/>
    </source>
</evidence>
<feature type="transmembrane region" description="Helical" evidence="12">
    <location>
        <begin position="151"/>
        <end position="167"/>
    </location>
</feature>
<keyword evidence="6 12" id="KW-0812">Transmembrane</keyword>
<evidence type="ECO:0000256" key="6">
    <source>
        <dbReference type="ARBA" id="ARBA00022692"/>
    </source>
</evidence>
<keyword evidence="3 12" id="KW-0813">Transport</keyword>
<accession>A0A345DBM2</accession>
<evidence type="ECO:0000256" key="2">
    <source>
        <dbReference type="ARBA" id="ARBA00007019"/>
    </source>
</evidence>
<dbReference type="PANTHER" id="PTHR30540">
    <property type="entry name" value="OSMOTIC STRESS POTASSIUM TRANSPORTER"/>
    <property type="match status" value="1"/>
</dbReference>
<keyword evidence="10 12" id="KW-0406">Ion transport</keyword>
<evidence type="ECO:0000256" key="3">
    <source>
        <dbReference type="ARBA" id="ARBA00022448"/>
    </source>
</evidence>
<keyword evidence="4 12" id="KW-1003">Cell membrane</keyword>
<dbReference type="InterPro" id="IPR003855">
    <property type="entry name" value="K+_transporter"/>
</dbReference>
<protein>
    <recommendedName>
        <fullName evidence="12">Probable potassium transport system protein Kup</fullName>
    </recommendedName>
</protein>
<feature type="transmembrane region" description="Helical" evidence="12">
    <location>
        <begin position="254"/>
        <end position="276"/>
    </location>
</feature>
<dbReference type="Pfam" id="PF02705">
    <property type="entry name" value="K_trans"/>
    <property type="match status" value="1"/>
</dbReference>
<dbReference type="Pfam" id="PF22776">
    <property type="entry name" value="K_trans_C"/>
    <property type="match status" value="1"/>
</dbReference>
<evidence type="ECO:0000256" key="1">
    <source>
        <dbReference type="ARBA" id="ARBA00004141"/>
    </source>
</evidence>
<dbReference type="HAMAP" id="MF_01522">
    <property type="entry name" value="Kup"/>
    <property type="match status" value="1"/>
</dbReference>
<dbReference type="EMBL" id="CP031124">
    <property type="protein sequence ID" value="AXF85760.1"/>
    <property type="molecule type" value="Genomic_DNA"/>
</dbReference>
<feature type="domain" description="K+ potassium transporter C-terminal" evidence="14">
    <location>
        <begin position="484"/>
        <end position="631"/>
    </location>
</feature>
<dbReference type="GO" id="GO:0015293">
    <property type="term" value="F:symporter activity"/>
    <property type="evidence" value="ECO:0007669"/>
    <property type="project" value="UniProtKB-UniRule"/>
</dbReference>
<evidence type="ECO:0000259" key="14">
    <source>
        <dbReference type="Pfam" id="PF22776"/>
    </source>
</evidence>
<evidence type="ECO:0000256" key="8">
    <source>
        <dbReference type="ARBA" id="ARBA00022958"/>
    </source>
</evidence>
<dbReference type="AlphaFoldDB" id="A0A345DBM2"/>
<evidence type="ECO:0000256" key="4">
    <source>
        <dbReference type="ARBA" id="ARBA00022475"/>
    </source>
</evidence>
<feature type="transmembrane region" description="Helical" evidence="12">
    <location>
        <begin position="109"/>
        <end position="131"/>
    </location>
</feature>
<sequence>MQNSNDIQHDDHAKQAMHALALAALGIVFGDIGTSPVYAMKESFAAHYGLVMNEATILGLLSLLFWSSAIVISFKYVSLIMRADNNGEGGILSLMSLTLRGKDHNKYKWIIVLGMLGASLFYGDSVITPAISVLSAVEGLQVAIPSIDDHLILAISAVILTGLFVIQKRGTATIGVLFGPIMLLWFGVLGAMGVSHIIANPTILHALNPYHALYFATHNGIHGFLVFGSVLLVLTGGEALYADMGHFGRKPIVYAWYFVVWPGLMLNYFGQGAMILADNATKENPFFMMAPAWGTLPLVVLSALASVIASQAVISGAFSLTSAAIKLGYCPRLKIVHTNEQEKGQIYLPFINWLLWALVMILIVLFKSSSNLASAYGFAVVTTMTIDDILLLVVMFTVWKWNRALSLAVFAFLITVSLTFFSATAVKFLEGGWFPASIGLAIFTLLMTWKRGKELVHERTEGVNLPLVPFMESLLAHPPVRVEGTAMFMHSDLNNVPNSLLHNLKHNRILHERIVFLGVHTEDVPYIKDENKLEIQTIGDSAFVVNAHYGFKEEPTMEGIMALCAKKNLIMEMMDTSFFLNRETVIPSKLKGMALWREKMFALMMRNSVRATDYFKIPPNRVVEMGTQVEI</sequence>
<proteinExistence type="inferred from homology"/>
<feature type="transmembrane region" description="Helical" evidence="12">
    <location>
        <begin position="296"/>
        <end position="325"/>
    </location>
</feature>
<dbReference type="Proteomes" id="UP000252182">
    <property type="component" value="Chromosome"/>
</dbReference>
<keyword evidence="7 12" id="KW-0769">Symport</keyword>
<feature type="transmembrane region" description="Helical" evidence="12">
    <location>
        <begin position="219"/>
        <end position="242"/>
    </location>
</feature>
<comment type="similarity">
    <text evidence="2 12">Belongs to the HAK/KUP transporter (TC 2.A.72) family.</text>
</comment>
<keyword evidence="9 12" id="KW-1133">Transmembrane helix</keyword>